<feature type="chain" id="PRO_5046614055" description="Carbohydrate-binding domain-containing protein" evidence="1">
    <location>
        <begin position="19"/>
        <end position="368"/>
    </location>
</feature>
<evidence type="ECO:0000313" key="3">
    <source>
        <dbReference type="EMBL" id="GLH73825.1"/>
    </source>
</evidence>
<dbReference type="InterPro" id="IPR010502">
    <property type="entry name" value="Carb-bd_dom_fam9"/>
</dbReference>
<name>A0ABQ5QG57_9BACT</name>
<organism evidence="3 4">
    <name type="scientific">Geothrix limicola</name>
    <dbReference type="NCBI Taxonomy" id="2927978"/>
    <lineage>
        <taxon>Bacteria</taxon>
        <taxon>Pseudomonadati</taxon>
        <taxon>Acidobacteriota</taxon>
        <taxon>Holophagae</taxon>
        <taxon>Holophagales</taxon>
        <taxon>Holophagaceae</taxon>
        <taxon>Geothrix</taxon>
    </lineage>
</organism>
<feature type="domain" description="Carbohydrate-binding" evidence="2">
    <location>
        <begin position="48"/>
        <end position="200"/>
    </location>
</feature>
<dbReference type="SUPFAM" id="SSF49344">
    <property type="entry name" value="CBD9-like"/>
    <property type="match status" value="1"/>
</dbReference>
<dbReference type="PANTHER" id="PTHR35532:SF5">
    <property type="entry name" value="CARBOHYDRATE-BINDING DOMAIN-CONTAINING PROTEIN"/>
    <property type="match status" value="1"/>
</dbReference>
<evidence type="ECO:0000256" key="1">
    <source>
        <dbReference type="SAM" id="SignalP"/>
    </source>
</evidence>
<feature type="signal peptide" evidence="1">
    <location>
        <begin position="1"/>
        <end position="18"/>
    </location>
</feature>
<dbReference type="Proteomes" id="UP001165069">
    <property type="component" value="Unassembled WGS sequence"/>
</dbReference>
<reference evidence="3 4" key="1">
    <citation type="journal article" date="2023" name="Antonie Van Leeuwenhoek">
        <title>Mesoterricola silvestris gen. nov., sp. nov., Mesoterricola sediminis sp. nov., Geothrix oryzae sp. nov., Geothrix edaphica sp. nov., Geothrix rubra sp. nov., and Geothrix limicola sp. nov., six novel members of Acidobacteriota isolated from soils.</title>
        <authorList>
            <person name="Itoh H."/>
            <person name="Sugisawa Y."/>
            <person name="Mise K."/>
            <person name="Xu Z."/>
            <person name="Kuniyasu M."/>
            <person name="Ushijima N."/>
            <person name="Kawano K."/>
            <person name="Kobayashi E."/>
            <person name="Shiratori Y."/>
            <person name="Masuda Y."/>
            <person name="Senoo K."/>
        </authorList>
    </citation>
    <scope>NUCLEOTIDE SEQUENCE [LARGE SCALE GENOMIC DNA]</scope>
    <source>
        <strain evidence="3 4">Red804</strain>
    </source>
</reference>
<dbReference type="EMBL" id="BSDE01000004">
    <property type="protein sequence ID" value="GLH73825.1"/>
    <property type="molecule type" value="Genomic_DNA"/>
</dbReference>
<gene>
    <name evidence="3" type="ORF">GETHLI_23270</name>
</gene>
<evidence type="ECO:0000313" key="4">
    <source>
        <dbReference type="Proteomes" id="UP001165069"/>
    </source>
</evidence>
<protein>
    <recommendedName>
        <fullName evidence="2">Carbohydrate-binding domain-containing protein</fullName>
    </recommendedName>
</protein>
<dbReference type="PANTHER" id="PTHR35532">
    <property type="entry name" value="SIMILAR TO POLYHYDROXYALKANOATE DEPOLYMERASE"/>
    <property type="match status" value="1"/>
</dbReference>
<dbReference type="Pfam" id="PF06452">
    <property type="entry name" value="CBM9_1"/>
    <property type="match status" value="1"/>
</dbReference>
<proteinExistence type="predicted"/>
<sequence length="368" mass="41585">MSMMMKPLLTWFATSLLAASGPEPLPLPAIPFAPRHYVCQRALKAPVLDGRLDDEVWQKAAWTEDFVDIEGPLKPAPRLRTRAKLAWDDEYLYVAAELEEPDVWAYQTARDSVVFQDNDFEIFIDPDGSTSPYYEFEMNALGTVWDLLLLRPYRDGARVAVNGWDYHGLKRAVAVQGTLNHPGDQDRGWTVEVALPWAALTEVAARSGAPRPGDRWRLNFSRVEWRTQVVDGRYEKRKGPGGQPLPEDNWVWSPQGIIAMHYPEMWGFVQFSAEPAGAPEKAATLTPEDQVAWALRRVYYAQRNHRPGSSRYGATLKELALEDLKLPEGWTLRLEGGEATWSAEARDVKGTRLCIDPQGALRREAIVK</sequence>
<accession>A0ABQ5QG57</accession>
<comment type="caution">
    <text evidence="3">The sequence shown here is derived from an EMBL/GenBank/DDBJ whole genome shotgun (WGS) entry which is preliminary data.</text>
</comment>
<dbReference type="Gene3D" id="2.60.40.1190">
    <property type="match status" value="1"/>
</dbReference>
<keyword evidence="4" id="KW-1185">Reference proteome</keyword>
<evidence type="ECO:0000259" key="2">
    <source>
        <dbReference type="Pfam" id="PF06452"/>
    </source>
</evidence>
<keyword evidence="1" id="KW-0732">Signal</keyword>
<dbReference type="CDD" id="cd09620">
    <property type="entry name" value="CBM9_like_3"/>
    <property type="match status" value="1"/>
</dbReference>